<evidence type="ECO:0000313" key="1">
    <source>
        <dbReference type="EMBL" id="EGZ09199.1"/>
    </source>
</evidence>
<evidence type="ECO:0000313" key="2">
    <source>
        <dbReference type="Proteomes" id="UP000002640"/>
    </source>
</evidence>
<protein>
    <submittedName>
        <fullName evidence="1">Uncharacterized protein</fullName>
    </submittedName>
</protein>
<reference evidence="1 2" key="1">
    <citation type="journal article" date="2006" name="Science">
        <title>Phytophthora genome sequences uncover evolutionary origins and mechanisms of pathogenesis.</title>
        <authorList>
            <person name="Tyler B.M."/>
            <person name="Tripathy S."/>
            <person name="Zhang X."/>
            <person name="Dehal P."/>
            <person name="Jiang R.H."/>
            <person name="Aerts A."/>
            <person name="Arredondo F.D."/>
            <person name="Baxter L."/>
            <person name="Bensasson D."/>
            <person name="Beynon J.L."/>
            <person name="Chapman J."/>
            <person name="Damasceno C.M."/>
            <person name="Dorrance A.E."/>
            <person name="Dou D."/>
            <person name="Dickerman A.W."/>
            <person name="Dubchak I.L."/>
            <person name="Garbelotto M."/>
            <person name="Gijzen M."/>
            <person name="Gordon S.G."/>
            <person name="Govers F."/>
            <person name="Grunwald N.J."/>
            <person name="Huang W."/>
            <person name="Ivors K.L."/>
            <person name="Jones R.W."/>
            <person name="Kamoun S."/>
            <person name="Krampis K."/>
            <person name="Lamour K.H."/>
            <person name="Lee M.K."/>
            <person name="McDonald W.H."/>
            <person name="Medina M."/>
            <person name="Meijer H.J."/>
            <person name="Nordberg E.K."/>
            <person name="Maclean D.J."/>
            <person name="Ospina-Giraldo M.D."/>
            <person name="Morris P.F."/>
            <person name="Phuntumart V."/>
            <person name="Putnam N.H."/>
            <person name="Rash S."/>
            <person name="Rose J.K."/>
            <person name="Sakihama Y."/>
            <person name="Salamov A.A."/>
            <person name="Savidor A."/>
            <person name="Scheuring C.F."/>
            <person name="Smith B.M."/>
            <person name="Sobral B.W."/>
            <person name="Terry A."/>
            <person name="Torto-Alalibo T.A."/>
            <person name="Win J."/>
            <person name="Xu Z."/>
            <person name="Zhang H."/>
            <person name="Grigoriev I.V."/>
            <person name="Rokhsar D.S."/>
            <person name="Boore J.L."/>
        </authorList>
    </citation>
    <scope>NUCLEOTIDE SEQUENCE [LARGE SCALE GENOMIC DNA]</scope>
    <source>
        <strain evidence="1 2">P6497</strain>
    </source>
</reference>
<dbReference type="InParanoid" id="G5A794"/>
<name>G5A794_PHYSP</name>
<keyword evidence="2" id="KW-1185">Reference proteome</keyword>
<sequence length="478" mass="54053">MGEDQKPRDEARELRLITWYLVDRFREAFASGFCCSVVRSTEVVNHALQTLTMRAIRLFDILSEGYAGELKCSARSQLEADLGALSKYFTAWNKSKRVAFSDDKLPGRAVVSGVEECKINEFVARNVQRERTTFAYADVNFFSRLDHADQADVKRLFSFYGKSFDAVKFRNEHRLRGQQYALGVFEVSHEVSVSERDKAPRGYRAYASDESLVDMEFIETTVSPWTLAEGAGIALDNKSNELSFSTDGCAEIEEIVLPHASYKCDVVMKVRHRAEAQIWAHPLTAALSFCTMASWDHTRKFDGSVDVLFHMTIPRELVKPAFVSVSVSSVMNLLLGNPVVRLKHEAKWMGVCPKSNKLRLVLQNEKDSAQTLFMLHPAGKRSFLLSTIPVGNVRVQWVSVRDGNLVADGHGKSKFSLYRSSTAYNDWVLQERKTSKLVVITRDSKSLRVKEGKRRAAPSFSFVRPMYGETEDFLARHG</sequence>
<organism evidence="1 2">
    <name type="scientific">Phytophthora sojae (strain P6497)</name>
    <name type="common">Soybean stem and root rot agent</name>
    <name type="synonym">Phytophthora megasperma f. sp. glycines</name>
    <dbReference type="NCBI Taxonomy" id="1094619"/>
    <lineage>
        <taxon>Eukaryota</taxon>
        <taxon>Sar</taxon>
        <taxon>Stramenopiles</taxon>
        <taxon>Oomycota</taxon>
        <taxon>Peronosporomycetes</taxon>
        <taxon>Peronosporales</taxon>
        <taxon>Peronosporaceae</taxon>
        <taxon>Phytophthora</taxon>
    </lineage>
</organism>
<dbReference type="RefSeq" id="XP_009535832.1">
    <property type="nucleotide sequence ID" value="XM_009537537.1"/>
</dbReference>
<dbReference type="AlphaFoldDB" id="G5A794"/>
<dbReference type="SMR" id="G5A794"/>
<dbReference type="OMA" id="ECKINEF"/>
<accession>G5A794</accession>
<gene>
    <name evidence="1" type="ORF">PHYSODRAFT_339565</name>
</gene>
<dbReference type="GeneID" id="20647759"/>
<dbReference type="Proteomes" id="UP000002640">
    <property type="component" value="Unassembled WGS sequence"/>
</dbReference>
<dbReference type="KEGG" id="psoj:PHYSODRAFT_339565"/>
<proteinExistence type="predicted"/>
<dbReference type="EMBL" id="JH159160">
    <property type="protein sequence ID" value="EGZ09199.1"/>
    <property type="molecule type" value="Genomic_DNA"/>
</dbReference>